<protein>
    <submittedName>
        <fullName evidence="2">Uncharacterized protein</fullName>
    </submittedName>
</protein>
<organism evidence="1 2">
    <name type="scientific">Schistosoma mattheei</name>
    <dbReference type="NCBI Taxonomy" id="31246"/>
    <lineage>
        <taxon>Eukaryota</taxon>
        <taxon>Metazoa</taxon>
        <taxon>Spiralia</taxon>
        <taxon>Lophotrochozoa</taxon>
        <taxon>Platyhelminthes</taxon>
        <taxon>Trematoda</taxon>
        <taxon>Digenea</taxon>
        <taxon>Strigeidida</taxon>
        <taxon>Schistosomatoidea</taxon>
        <taxon>Schistosomatidae</taxon>
        <taxon>Schistosoma</taxon>
    </lineage>
</organism>
<evidence type="ECO:0000313" key="2">
    <source>
        <dbReference type="WBParaSite" id="SMTH1_2850.1"/>
    </source>
</evidence>
<reference evidence="2" key="1">
    <citation type="submission" date="2023-11" db="UniProtKB">
        <authorList>
            <consortium name="WormBaseParasite"/>
        </authorList>
    </citation>
    <scope>IDENTIFICATION</scope>
</reference>
<name>A0AA85B586_9TREM</name>
<evidence type="ECO:0000313" key="1">
    <source>
        <dbReference type="Proteomes" id="UP000050791"/>
    </source>
</evidence>
<sequence length="79" mass="9156">MGNQSLEIGITLLQLMPFYFNSNKNGLLSRSQDVWIYNEKSFERMLPLACQSLPLRLHQILLVYRLCFPDSGPLDQKNP</sequence>
<accession>A0AA85B586</accession>
<dbReference type="AlphaFoldDB" id="A0AA85B586"/>
<dbReference type="Proteomes" id="UP000050791">
    <property type="component" value="Unassembled WGS sequence"/>
</dbReference>
<proteinExistence type="predicted"/>
<dbReference type="WBParaSite" id="SMTH1_2850.1">
    <property type="protein sequence ID" value="SMTH1_2850.1"/>
    <property type="gene ID" value="SMTH1_2850"/>
</dbReference>